<proteinExistence type="predicted"/>
<dbReference type="Proteomes" id="UP001209570">
    <property type="component" value="Unassembled WGS sequence"/>
</dbReference>
<protein>
    <recommendedName>
        <fullName evidence="3">HAT C-terminal dimerisation domain-containing protein</fullName>
    </recommendedName>
</protein>
<dbReference type="PANTHER" id="PTHR40866">
    <property type="entry name" value="BED-TYPE DOMAIN-CONTAINING PROTEIN"/>
    <property type="match status" value="1"/>
</dbReference>
<accession>A0AAD5Q6T1</accession>
<evidence type="ECO:0000313" key="2">
    <source>
        <dbReference type="Proteomes" id="UP001209570"/>
    </source>
</evidence>
<dbReference type="EMBL" id="JAKCXM010000147">
    <property type="protein sequence ID" value="KAJ0400754.1"/>
    <property type="molecule type" value="Genomic_DNA"/>
</dbReference>
<reference evidence="1" key="1">
    <citation type="submission" date="2021-12" db="EMBL/GenBank/DDBJ databases">
        <title>Prjna785345.</title>
        <authorList>
            <person name="Rujirawat T."/>
            <person name="Krajaejun T."/>
        </authorList>
    </citation>
    <scope>NUCLEOTIDE SEQUENCE</scope>
    <source>
        <strain evidence="1">Pi057C3</strain>
    </source>
</reference>
<sequence>MVGVRIAFDAVLSRHPELTTRLGVRAPIINNPPLESGIVKLIRGQRLAVAEEVECERFRMTPPKPTSTPLSQDSLVMAALKRSPHKNKSIHNCVKWIPPTSNVCERFFSSAKIVYSDLRKRLDMDTLEFLMFLQAFGSTSMVVGIKLPPTVRFLPMPGGPSLPPVQCFVVSESDFSVMQRLVKLEIFGAQAACDPQHEKERD</sequence>
<evidence type="ECO:0000313" key="1">
    <source>
        <dbReference type="EMBL" id="KAJ0400754.1"/>
    </source>
</evidence>
<name>A0AAD5Q6T1_PYTIN</name>
<keyword evidence="2" id="KW-1185">Reference proteome</keyword>
<gene>
    <name evidence="1" type="ORF">P43SY_005475</name>
</gene>
<dbReference type="AlphaFoldDB" id="A0AAD5Q6T1"/>
<dbReference type="PANTHER" id="PTHR40866:SF1">
    <property type="entry name" value="BED-TYPE DOMAIN-CONTAINING PROTEIN"/>
    <property type="match status" value="1"/>
</dbReference>
<dbReference type="InterPro" id="IPR012337">
    <property type="entry name" value="RNaseH-like_sf"/>
</dbReference>
<comment type="caution">
    <text evidence="1">The sequence shown here is derived from an EMBL/GenBank/DDBJ whole genome shotgun (WGS) entry which is preliminary data.</text>
</comment>
<evidence type="ECO:0008006" key="3">
    <source>
        <dbReference type="Google" id="ProtNLM"/>
    </source>
</evidence>
<organism evidence="1 2">
    <name type="scientific">Pythium insidiosum</name>
    <name type="common">Pythiosis disease agent</name>
    <dbReference type="NCBI Taxonomy" id="114742"/>
    <lineage>
        <taxon>Eukaryota</taxon>
        <taxon>Sar</taxon>
        <taxon>Stramenopiles</taxon>
        <taxon>Oomycota</taxon>
        <taxon>Peronosporomycetes</taxon>
        <taxon>Pythiales</taxon>
        <taxon>Pythiaceae</taxon>
        <taxon>Pythium</taxon>
    </lineage>
</organism>
<dbReference type="SUPFAM" id="SSF53098">
    <property type="entry name" value="Ribonuclease H-like"/>
    <property type="match status" value="1"/>
</dbReference>